<dbReference type="EMBL" id="CAJOBJ010177321">
    <property type="protein sequence ID" value="CAF4905344.1"/>
    <property type="molecule type" value="Genomic_DNA"/>
</dbReference>
<evidence type="ECO:0000313" key="3">
    <source>
        <dbReference type="Proteomes" id="UP000681967"/>
    </source>
</evidence>
<protein>
    <submittedName>
        <fullName evidence="2">Uncharacterized protein</fullName>
    </submittedName>
</protein>
<dbReference type="Proteomes" id="UP000681967">
    <property type="component" value="Unassembled WGS sequence"/>
</dbReference>
<organism evidence="2 3">
    <name type="scientific">Rotaria magnacalcarata</name>
    <dbReference type="NCBI Taxonomy" id="392030"/>
    <lineage>
        <taxon>Eukaryota</taxon>
        <taxon>Metazoa</taxon>
        <taxon>Spiralia</taxon>
        <taxon>Gnathifera</taxon>
        <taxon>Rotifera</taxon>
        <taxon>Eurotatoria</taxon>
        <taxon>Bdelloidea</taxon>
        <taxon>Philodinida</taxon>
        <taxon>Philodinidae</taxon>
        <taxon>Rotaria</taxon>
    </lineage>
</organism>
<gene>
    <name evidence="2" type="ORF">BYL167_LOCUS65126</name>
    <name evidence="1" type="ORF">GIL414_LOCUS52045</name>
</gene>
<feature type="non-terminal residue" evidence="2">
    <location>
        <position position="63"/>
    </location>
</feature>
<dbReference type="EMBL" id="CAJOBH010240330">
    <property type="protein sequence ID" value="CAF5106957.1"/>
    <property type="molecule type" value="Genomic_DNA"/>
</dbReference>
<proteinExistence type="predicted"/>
<evidence type="ECO:0000313" key="2">
    <source>
        <dbReference type="EMBL" id="CAF5106957.1"/>
    </source>
</evidence>
<dbReference type="Proteomes" id="UP000681720">
    <property type="component" value="Unassembled WGS sequence"/>
</dbReference>
<reference evidence="2" key="1">
    <citation type="submission" date="2021-02" db="EMBL/GenBank/DDBJ databases">
        <authorList>
            <person name="Nowell W R."/>
        </authorList>
    </citation>
    <scope>NUCLEOTIDE SEQUENCE</scope>
</reference>
<dbReference type="AlphaFoldDB" id="A0A8S3F6M5"/>
<evidence type="ECO:0000313" key="1">
    <source>
        <dbReference type="EMBL" id="CAF4905344.1"/>
    </source>
</evidence>
<name>A0A8S3F6M5_9BILA</name>
<sequence length="63" mass="7380">MPATLGLIPSQQESFEHHEELSKLLNETDVFYVPFQSHFQHNQDLSDLTKRFDEDILSKHLVV</sequence>
<comment type="caution">
    <text evidence="2">The sequence shown here is derived from an EMBL/GenBank/DDBJ whole genome shotgun (WGS) entry which is preliminary data.</text>
</comment>
<accession>A0A8S3F6M5</accession>